<dbReference type="Gene3D" id="1.20.120.450">
    <property type="entry name" value="dinb family like domain"/>
    <property type="match status" value="1"/>
</dbReference>
<keyword evidence="3" id="KW-1185">Reference proteome</keyword>
<dbReference type="SUPFAM" id="SSF109854">
    <property type="entry name" value="DinB/YfiT-like putative metalloenzymes"/>
    <property type="match status" value="1"/>
</dbReference>
<reference evidence="2" key="1">
    <citation type="submission" date="2020-09" db="EMBL/GenBank/DDBJ databases">
        <title>Draft Genome Sequence of Paenibacillus sp. WST5.</title>
        <authorList>
            <person name="Bao Z."/>
        </authorList>
    </citation>
    <scope>NUCLEOTIDE SEQUENCE</scope>
    <source>
        <strain evidence="2">WST5</strain>
    </source>
</reference>
<dbReference type="Proteomes" id="UP000650466">
    <property type="component" value="Unassembled WGS sequence"/>
</dbReference>
<comment type="caution">
    <text evidence="2">The sequence shown here is derived from an EMBL/GenBank/DDBJ whole genome shotgun (WGS) entry which is preliminary data.</text>
</comment>
<dbReference type="InterPro" id="IPR024775">
    <property type="entry name" value="DinB-like"/>
</dbReference>
<protein>
    <submittedName>
        <fullName evidence="2">DinB family protein</fullName>
    </submittedName>
</protein>
<dbReference type="EMBL" id="JACVVD010000012">
    <property type="protein sequence ID" value="MBD0383691.1"/>
    <property type="molecule type" value="Genomic_DNA"/>
</dbReference>
<evidence type="ECO:0000313" key="3">
    <source>
        <dbReference type="Proteomes" id="UP000650466"/>
    </source>
</evidence>
<dbReference type="InterPro" id="IPR034660">
    <property type="entry name" value="DinB/YfiT-like"/>
</dbReference>
<accession>A0A926KVK9</accession>
<name>A0A926KVK9_9BACL</name>
<feature type="domain" description="DinB-like" evidence="1">
    <location>
        <begin position="15"/>
        <end position="144"/>
    </location>
</feature>
<sequence length="146" mass="16927">MHTVIARLNEWINELPGRLAALEEELALKPQPQKWSKKEILGHLCDSATNNYQRFVRAQYEKSPFIVPKYDQNQWVAVNDYQNMAINDIIKLWTTLNGQIVAVVSGLPEEKRNLPCEIGGAQPVTLEWLIRDYLDHMEHHVRQILA</sequence>
<evidence type="ECO:0000259" key="1">
    <source>
        <dbReference type="Pfam" id="PF12867"/>
    </source>
</evidence>
<dbReference type="Pfam" id="PF12867">
    <property type="entry name" value="DinB_2"/>
    <property type="match status" value="1"/>
</dbReference>
<evidence type="ECO:0000313" key="2">
    <source>
        <dbReference type="EMBL" id="MBD0383691.1"/>
    </source>
</evidence>
<dbReference type="AlphaFoldDB" id="A0A926KVK9"/>
<organism evidence="2 3">
    <name type="scientific">Paenibacillus sedimenti</name>
    <dbReference type="NCBI Taxonomy" id="2770274"/>
    <lineage>
        <taxon>Bacteria</taxon>
        <taxon>Bacillati</taxon>
        <taxon>Bacillota</taxon>
        <taxon>Bacilli</taxon>
        <taxon>Bacillales</taxon>
        <taxon>Paenibacillaceae</taxon>
        <taxon>Paenibacillus</taxon>
    </lineage>
</organism>
<gene>
    <name evidence="2" type="ORF">ICC18_26795</name>
</gene>
<dbReference type="RefSeq" id="WP_188177472.1">
    <property type="nucleotide sequence ID" value="NZ_JACVVD010000012.1"/>
</dbReference>
<proteinExistence type="predicted"/>